<gene>
    <name evidence="9" type="ORF">WUBG_03567</name>
</gene>
<dbReference type="Pfam" id="PF11701">
    <property type="entry name" value="UNC45-central"/>
    <property type="match status" value="1"/>
</dbReference>
<dbReference type="InterPro" id="IPR011990">
    <property type="entry name" value="TPR-like_helical_dom_sf"/>
</dbReference>
<evidence type="ECO:0000256" key="6">
    <source>
        <dbReference type="ARBA" id="ARBA00023186"/>
    </source>
</evidence>
<dbReference type="GO" id="GO:0030154">
    <property type="term" value="P:cell differentiation"/>
    <property type="evidence" value="ECO:0007669"/>
    <property type="project" value="UniProtKB-KW"/>
</dbReference>
<sequence>MNSSSIESAENLKDSGNIAFKNGQLNEAIDCYTEALALNPEKALKSTIYRNRAMVRLRLDDFEGCEMDATQALEFDGADGKALYRRALAREKMENYSGAVMDARKLSNMRLSNCEKLIKNHFFILSSIIEMLQRILKLSEEKKKAAMSMENRVNNMNKLAFSDGNLEQRVTALNNLLVLSRESETGASYVWDGGKIVEALVKIIDDNLTNESIVVAAARVLDELMKNSSRAMFLVENLEIRRICRLMEKCVYPHYLDACSIIIQRLFNALAKMNQEKEIKPDPEICEANKIYIVRLILEMEEMLTDVNVAAPPRDVTIDLLLKNLMHMDGGLPRGWSWRFVEDRGLLKLMHVSTQIPEQCEYPVTAETRQHLAVCLARLYDDMVFDTRRQIFKERVDTFFNNLLNDIAEPKVKVKLACLLITLLQGPVDVGINLVTNDQVTALMFEMASSDDSLQQSTAAELIVHTVSKHERATTILKFGIPVLRKLYDSKDYMVKVRALVGLCKCASAGGDDAAKQTMQEGSALKLAQTCKKFLLDVNRYSVEVRRFACEGLSYLTLDADVKEWIAEDPLLLQALLCLAKSAGPLCVYALASIYVNLTNSYEKPKIDEELVKLAQFAKHHVPETHPKDTDDYVERRVRLLVADGATAACIAISKTESRNALELLARAMLAFTEFSDLRGQILSEGGAKFLLCQSSLKLKFVLICISDFISALPIFNKNATSEGKIKAAHAIARLGSQVDPSVAFPGQRAYEVIRPLIGLLHPDIDGRSNYDALLTLTNLASMSDSVRRRMIKERVVSKAEEYWFMTDHALLRAAAAELFLNLLFCDDYFKEIVRPGTDKLKLWVLYSTEEDERLALASSAGFAILTESEEACKRIIDEMKSWPEILKDICMSANIEVQRRGLIGIANMVQSSKKVACEVVASEIFRILIAITKLKNKDREPAQKEARRALDAAIKWGIIRPTDREIYERNTGISTVPEG</sequence>
<keyword evidence="2" id="KW-0217">Developmental protein</keyword>
<dbReference type="InterPro" id="IPR016024">
    <property type="entry name" value="ARM-type_fold"/>
</dbReference>
<evidence type="ECO:0000256" key="5">
    <source>
        <dbReference type="ARBA" id="ARBA00022782"/>
    </source>
</evidence>
<dbReference type="SUPFAM" id="SSF48371">
    <property type="entry name" value="ARM repeat"/>
    <property type="match status" value="1"/>
</dbReference>
<dbReference type="PANTHER" id="PTHR45994:SF1">
    <property type="entry name" value="FI21225P1"/>
    <property type="match status" value="1"/>
</dbReference>
<dbReference type="AlphaFoldDB" id="J9F7L8"/>
<evidence type="ECO:0000313" key="9">
    <source>
        <dbReference type="EMBL" id="EJW85522.1"/>
    </source>
</evidence>
<dbReference type="PANTHER" id="PTHR45994">
    <property type="entry name" value="FI21225P1"/>
    <property type="match status" value="1"/>
</dbReference>
<evidence type="ECO:0000256" key="7">
    <source>
        <dbReference type="PROSITE-ProRule" id="PRU00339"/>
    </source>
</evidence>
<evidence type="ECO:0000256" key="1">
    <source>
        <dbReference type="ARBA" id="ARBA00004556"/>
    </source>
</evidence>
<dbReference type="GO" id="GO:0048471">
    <property type="term" value="C:perinuclear region of cytoplasm"/>
    <property type="evidence" value="ECO:0007669"/>
    <property type="project" value="UniProtKB-SubCell"/>
</dbReference>
<dbReference type="InterPro" id="IPR011989">
    <property type="entry name" value="ARM-like"/>
</dbReference>
<evidence type="ECO:0000256" key="2">
    <source>
        <dbReference type="ARBA" id="ARBA00022473"/>
    </source>
</evidence>
<dbReference type="EMBL" id="ADBV01001109">
    <property type="protein sequence ID" value="EJW85522.1"/>
    <property type="molecule type" value="Genomic_DNA"/>
</dbReference>
<protein>
    <recommendedName>
        <fullName evidence="8">UNC-45/Cro1/She4 central domain-containing protein</fullName>
    </recommendedName>
</protein>
<dbReference type="PROSITE" id="PS50005">
    <property type="entry name" value="TPR"/>
    <property type="match status" value="1"/>
</dbReference>
<keyword evidence="7" id="KW-0802">TPR repeat</keyword>
<dbReference type="SMART" id="SM00028">
    <property type="entry name" value="TPR"/>
    <property type="match status" value="3"/>
</dbReference>
<dbReference type="GO" id="GO:0007517">
    <property type="term" value="P:muscle organ development"/>
    <property type="evidence" value="ECO:0007669"/>
    <property type="project" value="UniProtKB-KW"/>
</dbReference>
<dbReference type="Gene3D" id="1.25.40.10">
    <property type="entry name" value="Tetratricopeptide repeat domain"/>
    <property type="match status" value="1"/>
</dbReference>
<evidence type="ECO:0000256" key="4">
    <source>
        <dbReference type="ARBA" id="ARBA00022541"/>
    </source>
</evidence>
<organism evidence="9 10">
    <name type="scientific">Wuchereria bancrofti</name>
    <dbReference type="NCBI Taxonomy" id="6293"/>
    <lineage>
        <taxon>Eukaryota</taxon>
        <taxon>Metazoa</taxon>
        <taxon>Ecdysozoa</taxon>
        <taxon>Nematoda</taxon>
        <taxon>Chromadorea</taxon>
        <taxon>Rhabditida</taxon>
        <taxon>Spirurina</taxon>
        <taxon>Spiruromorpha</taxon>
        <taxon>Filarioidea</taxon>
        <taxon>Onchocercidae</taxon>
        <taxon>Wuchereria</taxon>
    </lineage>
</organism>
<keyword evidence="4" id="KW-0517">Myogenesis</keyword>
<name>J9F7L8_WUCBA</name>
<feature type="repeat" description="TPR" evidence="7">
    <location>
        <begin position="9"/>
        <end position="42"/>
    </location>
</feature>
<keyword evidence="5" id="KW-0221">Differentiation</keyword>
<dbReference type="Pfam" id="PF00515">
    <property type="entry name" value="TPR_1"/>
    <property type="match status" value="1"/>
</dbReference>
<comment type="subcellular location">
    <subcellularLocation>
        <location evidence="1">Cytoplasm</location>
        <location evidence="1">Perinuclear region</location>
    </subcellularLocation>
</comment>
<dbReference type="GO" id="GO:0051879">
    <property type="term" value="F:Hsp90 protein binding"/>
    <property type="evidence" value="ECO:0007669"/>
    <property type="project" value="TreeGrafter"/>
</dbReference>
<proteinExistence type="predicted"/>
<evidence type="ECO:0000256" key="3">
    <source>
        <dbReference type="ARBA" id="ARBA00022490"/>
    </source>
</evidence>
<feature type="domain" description="UNC-45/Cro1/She4 central" evidence="8">
    <location>
        <begin position="318"/>
        <end position="505"/>
    </location>
</feature>
<evidence type="ECO:0000259" key="8">
    <source>
        <dbReference type="Pfam" id="PF11701"/>
    </source>
</evidence>
<evidence type="ECO:0000313" key="10">
    <source>
        <dbReference type="Proteomes" id="UP000004810"/>
    </source>
</evidence>
<dbReference type="Proteomes" id="UP000004810">
    <property type="component" value="Unassembled WGS sequence"/>
</dbReference>
<comment type="caution">
    <text evidence="9">The sequence shown here is derived from an EMBL/GenBank/DDBJ whole genome shotgun (WGS) entry which is preliminary data.</text>
</comment>
<dbReference type="InterPro" id="IPR019734">
    <property type="entry name" value="TPR_rpt"/>
</dbReference>
<accession>J9F7L8</accession>
<dbReference type="Gene3D" id="1.25.10.10">
    <property type="entry name" value="Leucine-rich Repeat Variant"/>
    <property type="match status" value="2"/>
</dbReference>
<keyword evidence="6" id="KW-0143">Chaperone</keyword>
<reference evidence="10" key="1">
    <citation type="submission" date="2012-08" db="EMBL/GenBank/DDBJ databases">
        <title>The Genome Sequence of Wuchereria bancrofti.</title>
        <authorList>
            <person name="Nutman T.B."/>
            <person name="Fink D.L."/>
            <person name="Russ C."/>
            <person name="Young S."/>
            <person name="Zeng Q."/>
            <person name="Koehrsen M."/>
            <person name="Alvarado L."/>
            <person name="Berlin A."/>
            <person name="Chapman S.B."/>
            <person name="Chen Z."/>
            <person name="Freedman E."/>
            <person name="Gellesch M."/>
            <person name="Goldberg J."/>
            <person name="Griggs A."/>
            <person name="Gujja S."/>
            <person name="Heilman E.R."/>
            <person name="Heiman D."/>
            <person name="Hepburn T."/>
            <person name="Howarth C."/>
            <person name="Jen D."/>
            <person name="Larson L."/>
            <person name="Lewis B."/>
            <person name="Mehta T."/>
            <person name="Park D."/>
            <person name="Pearson M."/>
            <person name="Roberts A."/>
            <person name="Saif S."/>
            <person name="Shea T."/>
            <person name="Shenoy N."/>
            <person name="Sisk P."/>
            <person name="Stolte C."/>
            <person name="Sykes S."/>
            <person name="Walk T."/>
            <person name="White J."/>
            <person name="Yandava C."/>
            <person name="Haas B."/>
            <person name="Henn M.R."/>
            <person name="Nusbaum C."/>
            <person name="Birren B."/>
        </authorList>
    </citation>
    <scope>NUCLEOTIDE SEQUENCE [LARGE SCALE GENOMIC DNA]</scope>
    <source>
        <strain evidence="10">NA</strain>
    </source>
</reference>
<dbReference type="SUPFAM" id="SSF48452">
    <property type="entry name" value="TPR-like"/>
    <property type="match status" value="1"/>
</dbReference>
<dbReference type="InterPro" id="IPR024660">
    <property type="entry name" value="UCS_central_dom"/>
</dbReference>
<keyword evidence="3" id="KW-0963">Cytoplasm</keyword>